<dbReference type="Gene3D" id="3.40.50.620">
    <property type="entry name" value="HUPs"/>
    <property type="match status" value="1"/>
</dbReference>
<feature type="short sequence motif" description="'HIGH' region" evidence="7">
    <location>
        <begin position="14"/>
        <end position="24"/>
    </location>
</feature>
<keyword evidence="4 7" id="KW-0862">Zinc</keyword>
<dbReference type="PRINTS" id="PR00987">
    <property type="entry name" value="TRNASYNTHGLU"/>
</dbReference>
<dbReference type="InterPro" id="IPR049940">
    <property type="entry name" value="GluQ/Sye"/>
</dbReference>
<dbReference type="Pfam" id="PF00749">
    <property type="entry name" value="tRNA-synt_1c"/>
    <property type="match status" value="1"/>
</dbReference>
<feature type="short sequence motif" description="'KMSKS' region" evidence="7">
    <location>
        <begin position="238"/>
        <end position="242"/>
    </location>
</feature>
<proteinExistence type="inferred from homology"/>
<dbReference type="RefSeq" id="WP_302722306.1">
    <property type="nucleotide sequence ID" value="NZ_JAULRU010000514.1"/>
</dbReference>
<dbReference type="SUPFAM" id="SSF52374">
    <property type="entry name" value="Nucleotidylyl transferase"/>
    <property type="match status" value="1"/>
</dbReference>
<dbReference type="EC" id="6.1.1.-" evidence="7"/>
<keyword evidence="5 7" id="KW-0067">ATP-binding</keyword>
<comment type="similarity">
    <text evidence="7">Belongs to the class-I aminoacyl-tRNA synthetase family. GluQ subfamily.</text>
</comment>
<evidence type="ECO:0000256" key="2">
    <source>
        <dbReference type="ARBA" id="ARBA00022723"/>
    </source>
</evidence>
<dbReference type="GO" id="GO:0016874">
    <property type="term" value="F:ligase activity"/>
    <property type="evidence" value="ECO:0007669"/>
    <property type="project" value="UniProtKB-KW"/>
</dbReference>
<keyword evidence="6 7" id="KW-0030">Aminoacyl-tRNA synthetase</keyword>
<dbReference type="Proteomes" id="UP001273505">
    <property type="component" value="Unassembled WGS sequence"/>
</dbReference>
<feature type="binding site" evidence="7">
    <location>
        <position position="121"/>
    </location>
    <ligand>
        <name>Zn(2+)</name>
        <dbReference type="ChEBI" id="CHEBI:29105"/>
    </ligand>
</feature>
<accession>A0ABU4S1I8</accession>
<keyword evidence="1 7" id="KW-0436">Ligase</keyword>
<feature type="binding site" evidence="7">
    <location>
        <begin position="11"/>
        <end position="15"/>
    </location>
    <ligand>
        <name>L-glutamate</name>
        <dbReference type="ChEBI" id="CHEBI:29985"/>
    </ligand>
</feature>
<name>A0ABU4S1I8_9GAMM</name>
<comment type="cofactor">
    <cofactor evidence="7">
        <name>Zn(2+)</name>
        <dbReference type="ChEBI" id="CHEBI:29105"/>
    </cofactor>
    <text evidence="7">Binds 1 zinc ion per subunit.</text>
</comment>
<feature type="domain" description="Glutamyl/glutaminyl-tRNA synthetase class Ib catalytic" evidence="9">
    <location>
        <begin position="11"/>
        <end position="244"/>
    </location>
</feature>
<evidence type="ECO:0000256" key="7">
    <source>
        <dbReference type="HAMAP-Rule" id="MF_01428"/>
    </source>
</evidence>
<feature type="binding site" evidence="7">
    <location>
        <position position="47"/>
    </location>
    <ligand>
        <name>L-glutamate</name>
        <dbReference type="ChEBI" id="CHEBI:29985"/>
    </ligand>
</feature>
<feature type="binding site" evidence="7">
    <location>
        <position position="201"/>
    </location>
    <ligand>
        <name>L-glutamate</name>
        <dbReference type="ChEBI" id="CHEBI:29985"/>
    </ligand>
</feature>
<comment type="caution">
    <text evidence="10">The sequence shown here is derived from an EMBL/GenBank/DDBJ whole genome shotgun (WGS) entry which is preliminary data.</text>
</comment>
<dbReference type="HAMAP" id="MF_01428">
    <property type="entry name" value="Glu_Q_tRNA_synth"/>
    <property type="match status" value="1"/>
</dbReference>
<evidence type="ECO:0000256" key="4">
    <source>
        <dbReference type="ARBA" id="ARBA00022833"/>
    </source>
</evidence>
<feature type="binding site" evidence="7">
    <location>
        <position position="183"/>
    </location>
    <ligand>
        <name>L-glutamate</name>
        <dbReference type="ChEBI" id="CHEBI:29985"/>
    </ligand>
</feature>
<feature type="binding site" evidence="7">
    <location>
        <position position="103"/>
    </location>
    <ligand>
        <name>Zn(2+)</name>
        <dbReference type="ChEBI" id="CHEBI:29105"/>
    </ligand>
</feature>
<evidence type="ECO:0000256" key="5">
    <source>
        <dbReference type="ARBA" id="ARBA00022840"/>
    </source>
</evidence>
<dbReference type="InterPro" id="IPR020058">
    <property type="entry name" value="Glu/Gln-tRNA-synth_Ib_cat-dom"/>
</dbReference>
<keyword evidence="8" id="KW-0648">Protein biosynthesis</keyword>
<evidence type="ECO:0000313" key="11">
    <source>
        <dbReference type="Proteomes" id="UP001273505"/>
    </source>
</evidence>
<reference evidence="10 11" key="1">
    <citation type="submission" date="2023-11" db="EMBL/GenBank/DDBJ databases">
        <title>Gilvimarinus fulvus sp. nov., isolated from the surface of Kelp.</title>
        <authorList>
            <person name="Sun Y.Y."/>
            <person name="Gong Y."/>
            <person name="Du Z.J."/>
        </authorList>
    </citation>
    <scope>NUCLEOTIDE SEQUENCE [LARGE SCALE GENOMIC DNA]</scope>
    <source>
        <strain evidence="10 11">SDUM040013</strain>
    </source>
</reference>
<feature type="binding site" evidence="7">
    <location>
        <position position="117"/>
    </location>
    <ligand>
        <name>Zn(2+)</name>
        <dbReference type="ChEBI" id="CHEBI:29105"/>
    </ligand>
</feature>
<evidence type="ECO:0000256" key="3">
    <source>
        <dbReference type="ARBA" id="ARBA00022741"/>
    </source>
</evidence>
<dbReference type="NCBIfam" id="TIGR03838">
    <property type="entry name" value="queuosine_YadB"/>
    <property type="match status" value="1"/>
</dbReference>
<feature type="binding site" evidence="7">
    <location>
        <position position="105"/>
    </location>
    <ligand>
        <name>Zn(2+)</name>
        <dbReference type="ChEBI" id="CHEBI:29105"/>
    </ligand>
</feature>
<evidence type="ECO:0000256" key="6">
    <source>
        <dbReference type="ARBA" id="ARBA00023146"/>
    </source>
</evidence>
<feature type="binding site" evidence="7">
    <location>
        <position position="241"/>
    </location>
    <ligand>
        <name>ATP</name>
        <dbReference type="ChEBI" id="CHEBI:30616"/>
    </ligand>
</feature>
<dbReference type="EMBL" id="JAXAFO010000023">
    <property type="protein sequence ID" value="MDX6850356.1"/>
    <property type="molecule type" value="Genomic_DNA"/>
</dbReference>
<dbReference type="NCBIfam" id="NF004314">
    <property type="entry name" value="PRK05710.1-3"/>
    <property type="match status" value="1"/>
</dbReference>
<organism evidence="10 11">
    <name type="scientific">Gilvimarinus gilvus</name>
    <dbReference type="NCBI Taxonomy" id="3058038"/>
    <lineage>
        <taxon>Bacteria</taxon>
        <taxon>Pseudomonadati</taxon>
        <taxon>Pseudomonadota</taxon>
        <taxon>Gammaproteobacteria</taxon>
        <taxon>Cellvibrionales</taxon>
        <taxon>Cellvibrionaceae</taxon>
        <taxon>Gilvimarinus</taxon>
    </lineage>
</organism>
<dbReference type="InterPro" id="IPR022380">
    <property type="entry name" value="Glu-Q_tRNA(Asp)_Synthase"/>
</dbReference>
<evidence type="ECO:0000313" key="10">
    <source>
        <dbReference type="EMBL" id="MDX6850356.1"/>
    </source>
</evidence>
<evidence type="ECO:0000256" key="1">
    <source>
        <dbReference type="ARBA" id="ARBA00022598"/>
    </source>
</evidence>
<dbReference type="InterPro" id="IPR014729">
    <property type="entry name" value="Rossmann-like_a/b/a_fold"/>
</dbReference>
<evidence type="ECO:0000259" key="9">
    <source>
        <dbReference type="Pfam" id="PF00749"/>
    </source>
</evidence>
<keyword evidence="2 7" id="KW-0479">Metal-binding</keyword>
<comment type="function">
    <text evidence="7">Catalyzes the tRNA-independent activation of glutamate in presence of ATP and the subsequent transfer of glutamate onto a tRNA(Asp). Glutamate is transferred on the 2-amino-5-(4,5-dihydroxy-2-cyclopenten-1-yl) moiety of the queuosine in the wobble position of the QUC anticodon.</text>
</comment>
<keyword evidence="3 7" id="KW-0547">Nucleotide-binding</keyword>
<keyword evidence="11" id="KW-1185">Reference proteome</keyword>
<dbReference type="InterPro" id="IPR000924">
    <property type="entry name" value="Glu/Gln-tRNA-synth"/>
</dbReference>
<evidence type="ECO:0000256" key="8">
    <source>
        <dbReference type="RuleBase" id="RU363037"/>
    </source>
</evidence>
<sequence length="305" mass="33688">MPDQTSPYTGRFAPSPSGPLHFGSLVAALASFLDARKSGGRWLIRIDDIDPPREMPGAGDLILHTLEQHGLTWDGDVLWQSSRSEAYLAHLEELTQLGLIYPCSCTRQHIKAMGGIYNGQCRQGAENKAELALRLKLYDLPGSLTSLPHQVRFIDSIQGEQVQDLALEVGDAVVRRKDGLFGYQLAVVLDDLHQGVTHIVRGADLLPVTARQIRFFEILHKSIPAYSHVPVAAINGLKLSKQNHAPALNNADATINIWRALVFLRQNPPQELQRTSLTTLLTWAQTHWDKEVLKGAGQILPLTPS</sequence>
<gene>
    <name evidence="10" type="primary">gluQRS</name>
    <name evidence="7" type="synonym">gluQ</name>
    <name evidence="10" type="ORF">SCD92_13360</name>
</gene>
<dbReference type="PANTHER" id="PTHR43311">
    <property type="entry name" value="GLUTAMATE--TRNA LIGASE"/>
    <property type="match status" value="1"/>
</dbReference>
<protein>
    <recommendedName>
        <fullName evidence="7">Glutamyl-Q tRNA(Asp) synthetase</fullName>
        <shortName evidence="7">Glu-Q-RSs</shortName>
        <ecNumber evidence="7">6.1.1.-</ecNumber>
    </recommendedName>
</protein>
<dbReference type="Gene3D" id="3.90.800.10">
    <property type="entry name" value="Glutamyl-tRNA Synthetase, Domain 3"/>
    <property type="match status" value="1"/>
</dbReference>
<dbReference type="PANTHER" id="PTHR43311:SF1">
    <property type="entry name" value="GLUTAMYL-Q TRNA(ASP) SYNTHETASE"/>
    <property type="match status" value="1"/>
</dbReference>